<evidence type="ECO:0000256" key="3">
    <source>
        <dbReference type="ARBA" id="ARBA00023295"/>
    </source>
</evidence>
<dbReference type="Proteomes" id="UP000184465">
    <property type="component" value="Unassembled WGS sequence"/>
</dbReference>
<dbReference type="SUPFAM" id="SSF48208">
    <property type="entry name" value="Six-hairpin glycosidases"/>
    <property type="match status" value="1"/>
</dbReference>
<comment type="similarity">
    <text evidence="1">Belongs to the glycosyl hydrolase 63 family.</text>
</comment>
<dbReference type="InterPro" id="IPR012341">
    <property type="entry name" value="6hp_glycosidase-like_sf"/>
</dbReference>
<dbReference type="PANTHER" id="PTHR10412:SF11">
    <property type="entry name" value="MANNOSYL-OLIGOSACCHARIDE GLUCOSIDASE"/>
    <property type="match status" value="1"/>
</dbReference>
<dbReference type="GO" id="GO:0006487">
    <property type="term" value="P:protein N-linked glycosylation"/>
    <property type="evidence" value="ECO:0007669"/>
    <property type="project" value="TreeGrafter"/>
</dbReference>
<dbReference type="InterPro" id="IPR054491">
    <property type="entry name" value="MGH1-like_GH"/>
</dbReference>
<dbReference type="GO" id="GO:0004573">
    <property type="term" value="F:Glc3Man9GlcNAc2 oligosaccharide glucosidase activity"/>
    <property type="evidence" value="ECO:0007669"/>
    <property type="project" value="InterPro"/>
</dbReference>
<name>A0A1M6QBF0_PARC5</name>
<evidence type="ECO:0000313" key="6">
    <source>
        <dbReference type="Proteomes" id="UP000184465"/>
    </source>
</evidence>
<keyword evidence="3" id="KW-0326">Glycosidase</keyword>
<protein>
    <submittedName>
        <fullName evidence="5">Trehalase</fullName>
    </submittedName>
</protein>
<organism evidence="5 6">
    <name type="scientific">Paramaledivibacter caminithermalis (strain DSM 15212 / CIP 107654 / DViRD3)</name>
    <name type="common">Clostridium caminithermale</name>
    <dbReference type="NCBI Taxonomy" id="1121301"/>
    <lineage>
        <taxon>Bacteria</taxon>
        <taxon>Bacillati</taxon>
        <taxon>Bacillota</taxon>
        <taxon>Clostridia</taxon>
        <taxon>Peptostreptococcales</taxon>
        <taxon>Caminicellaceae</taxon>
        <taxon>Paramaledivibacter</taxon>
    </lineage>
</organism>
<gene>
    <name evidence="5" type="ORF">SAMN02745912_02511</name>
</gene>
<keyword evidence="6" id="KW-1185">Reference proteome</keyword>
<evidence type="ECO:0000256" key="1">
    <source>
        <dbReference type="ARBA" id="ARBA00010833"/>
    </source>
</evidence>
<dbReference type="InterPro" id="IPR008928">
    <property type="entry name" value="6-hairpin_glycosidase_sf"/>
</dbReference>
<dbReference type="AlphaFoldDB" id="A0A1M6QBF0"/>
<dbReference type="PANTHER" id="PTHR10412">
    <property type="entry name" value="MANNOSYL-OLIGOSACCHARIDE GLUCOSIDASE"/>
    <property type="match status" value="1"/>
</dbReference>
<dbReference type="RefSeq" id="WP_073150553.1">
    <property type="nucleotide sequence ID" value="NZ_FRAG01000032.1"/>
</dbReference>
<sequence>MNFDIRTIPFSRYGSFLVFSNISGRNGIKDGLYLRNIRGGDEDLGLVFLIELTYLGKTIPYEEIATPDLLKLKTNHGMVEICIPDYDVIRIRSKNIGLRLTLNMKKYDNIIPLKNGKWEITSYSQEIKFMLSKLRGNIHVDAPWEMIGNSHVVINLEANDDNEYSEIALESYKVVWEEKKYDINFEDCRKKVWEEYNNWLENTLPVPKEFEPAKELASYITWSCVVKPEGNLTRPAMYMSNNWMTNIWSWDNCFNAMALAKKNPVLALEQLMIFIDNQHSSGVFPDFINDKYLSWSCTKPPIHGWAFKWMMERNEYFKQHHILKQIYKPLSKWTNYWLKYRDDDNDGVPQYNHGNDSGWDNSTIFDKGTPVESPDLCAFLVLQMDLLAEIADKFNKTEETKGWRQLSDITLEKMIKNFWEDDKFIATFSGSPDYVKDSDSLILYMPIILGKKLPEKIRLKLIEGLKQKDRFLTGYGFATESISSRYYKSDGYWRGPIWAPSTMLLVDGLMKAEEKEFAKEVAQRFCKMALKSGMAENFNALTGEALCDPAFTWTSSVFLILGNEYLDMEIA</sequence>
<dbReference type="Gene3D" id="1.50.10.10">
    <property type="match status" value="1"/>
</dbReference>
<proteinExistence type="inferred from homology"/>
<dbReference type="Pfam" id="PF22422">
    <property type="entry name" value="MGH1-like_GH"/>
    <property type="match status" value="1"/>
</dbReference>
<accession>A0A1M6QBF0</accession>
<keyword evidence="2" id="KW-0378">Hydrolase</keyword>
<dbReference type="STRING" id="1121301.SAMN02745912_02511"/>
<dbReference type="EMBL" id="FRAG01000032">
    <property type="protein sequence ID" value="SHK17485.1"/>
    <property type="molecule type" value="Genomic_DNA"/>
</dbReference>
<dbReference type="OrthoDB" id="9798687at2"/>
<evidence type="ECO:0000313" key="5">
    <source>
        <dbReference type="EMBL" id="SHK17485.1"/>
    </source>
</evidence>
<evidence type="ECO:0000259" key="4">
    <source>
        <dbReference type="Pfam" id="PF22422"/>
    </source>
</evidence>
<feature type="domain" description="Mannosylglycerate hydrolase MGH1-like glycoside hydrolase" evidence="4">
    <location>
        <begin position="246"/>
        <end position="554"/>
    </location>
</feature>
<dbReference type="InterPro" id="IPR004888">
    <property type="entry name" value="Glycoside_hydrolase_63"/>
</dbReference>
<dbReference type="GO" id="GO:0009311">
    <property type="term" value="P:oligosaccharide metabolic process"/>
    <property type="evidence" value="ECO:0007669"/>
    <property type="project" value="InterPro"/>
</dbReference>
<reference evidence="5 6" key="1">
    <citation type="submission" date="2016-11" db="EMBL/GenBank/DDBJ databases">
        <authorList>
            <person name="Jaros S."/>
            <person name="Januszkiewicz K."/>
            <person name="Wedrychowicz H."/>
        </authorList>
    </citation>
    <scope>NUCLEOTIDE SEQUENCE [LARGE SCALE GENOMIC DNA]</scope>
    <source>
        <strain evidence="5 6">DSM 15212</strain>
    </source>
</reference>
<evidence type="ECO:0000256" key="2">
    <source>
        <dbReference type="ARBA" id="ARBA00022801"/>
    </source>
</evidence>